<reference evidence="2" key="1">
    <citation type="journal article" date="2019" name="Int. J. Syst. Evol. Microbiol.">
        <title>The Global Catalogue of Microorganisms (GCM) 10K type strain sequencing project: providing services to taxonomists for standard genome sequencing and annotation.</title>
        <authorList>
            <consortium name="The Broad Institute Genomics Platform"/>
            <consortium name="The Broad Institute Genome Sequencing Center for Infectious Disease"/>
            <person name="Wu L."/>
            <person name="Ma J."/>
        </authorList>
    </citation>
    <scope>NUCLEOTIDE SEQUENCE [LARGE SCALE GENOMIC DNA]</scope>
    <source>
        <strain evidence="2">JCM 16373</strain>
    </source>
</reference>
<accession>A0ABP6DBG8</accession>
<evidence type="ECO:0000313" key="2">
    <source>
        <dbReference type="Proteomes" id="UP001501447"/>
    </source>
</evidence>
<evidence type="ECO:0000313" key="1">
    <source>
        <dbReference type="EMBL" id="GAA2638710.1"/>
    </source>
</evidence>
<protein>
    <submittedName>
        <fullName evidence="1">Uncharacterized protein</fullName>
    </submittedName>
</protein>
<name>A0ABP6DBG8_9ACTN</name>
<sequence>MFSVPGPGVGQGRLEARPQIGAVPQMAAGLAGTLQLDGTPSVTPTGQSRRVCKPSDAARRVFHVQAPIHSRCLRGRARVFPGRAGYAGSDADVGQELLLFGVELVVRGALAP</sequence>
<proteinExistence type="predicted"/>
<gene>
    <name evidence="1" type="ORF">GCM10009863_64460</name>
</gene>
<organism evidence="1 2">
    <name type="scientific">Streptomyces axinellae</name>
    <dbReference type="NCBI Taxonomy" id="552788"/>
    <lineage>
        <taxon>Bacteria</taxon>
        <taxon>Bacillati</taxon>
        <taxon>Actinomycetota</taxon>
        <taxon>Actinomycetes</taxon>
        <taxon>Kitasatosporales</taxon>
        <taxon>Streptomycetaceae</taxon>
        <taxon>Streptomyces</taxon>
    </lineage>
</organism>
<comment type="caution">
    <text evidence="1">The sequence shown here is derived from an EMBL/GenBank/DDBJ whole genome shotgun (WGS) entry which is preliminary data.</text>
</comment>
<keyword evidence="2" id="KW-1185">Reference proteome</keyword>
<dbReference type="Proteomes" id="UP001501447">
    <property type="component" value="Unassembled WGS sequence"/>
</dbReference>
<dbReference type="EMBL" id="BAAARJ010000033">
    <property type="protein sequence ID" value="GAA2638710.1"/>
    <property type="molecule type" value="Genomic_DNA"/>
</dbReference>